<name>A0ABU6E5L9_9ENTR</name>
<sequence length="585" mass="67816">MRYRGIRKWVNPSQSQHLLYFAQTFEEMFFTFSLDTYKPSAMNASLLCNEALIVIAAVESGDIKEPNIKHVLSELCENLEEDEIAQSLIDEELKDINAILKNEKIDISSKKTTIEILSNYLLLKKYKEKNEELLSDAIITNSDFNRIRKLARSYATTLLNFGFSDKYIYDATLKYFYHDSESIESNSDINAFFKKFPSKTDKYTVIYKASFLFEKLKDACENFKIVIDKEFPIKEGVFSDTNTRNILSKHDGVYLLLDDIPARDFDSAKAKADHLLKIFGTLFSLFHHKETLDFKDDCLIINKQSEQLTKRGKQVNAMHKCVDMKAQKSSRILNEFISKFRLEEDSFDKFTNAAQLHSLALNSGSEQNQLINLWIALESIIPTNGNVSNIENIINSTLPFLNMIYYKRLINKLIADILNWNRRAGINAVKSISGANLYIKYIKLFALEENKNTLKTLKEKTRDFHLLKDRICFFEDLFKSPKNILNGLDIHGKRVAQQIRRIYRARNLIVHTGNLPSYTSILIENLHDYLDVVIGTLIELNISQRRISTISQGFKMMEIRYSSYRGKLDVKNLQFKEDIIDSLFH</sequence>
<dbReference type="Proteomes" id="UP001306510">
    <property type="component" value="Unassembled WGS sequence"/>
</dbReference>
<dbReference type="RefSeq" id="WP_325848776.1">
    <property type="nucleotide sequence ID" value="NZ_JALLMC010000006.1"/>
</dbReference>
<keyword evidence="2" id="KW-1185">Reference proteome</keyword>
<gene>
    <name evidence="1" type="ORF">MXM28_17665</name>
</gene>
<reference evidence="1 2" key="1">
    <citation type="submission" date="2022-04" db="EMBL/GenBank/DDBJ databases">
        <title>Whole genome surviellance of AMR bacteria from Assam, India: One Health Study.</title>
        <authorList>
            <person name="Mendem S.K."/>
            <person name="Rakshit O."/>
            <person name="Murugesan D."/>
            <person name="Shome R."/>
            <person name="Raisen C."/>
            <person name="Holmes M.A."/>
            <person name="Saikia K."/>
            <person name="Shome B.R."/>
        </authorList>
    </citation>
    <scope>NUCLEOTIDE SEQUENCE [LARGE SCALE GENOMIC DNA]</scope>
    <source>
        <strain evidence="1 2">MGG-11lp</strain>
    </source>
</reference>
<proteinExistence type="predicted"/>
<evidence type="ECO:0000313" key="1">
    <source>
        <dbReference type="EMBL" id="MEB6411504.1"/>
    </source>
</evidence>
<evidence type="ECO:0008006" key="3">
    <source>
        <dbReference type="Google" id="ProtNLM"/>
    </source>
</evidence>
<accession>A0ABU6E5L9</accession>
<evidence type="ECO:0000313" key="2">
    <source>
        <dbReference type="Proteomes" id="UP001306510"/>
    </source>
</evidence>
<dbReference type="EMBL" id="JALLMC010000006">
    <property type="protein sequence ID" value="MEB6411504.1"/>
    <property type="molecule type" value="Genomic_DNA"/>
</dbReference>
<organism evidence="1 2">
    <name type="scientific">Enterobacter vonholyi</name>
    <dbReference type="NCBI Taxonomy" id="2797505"/>
    <lineage>
        <taxon>Bacteria</taxon>
        <taxon>Pseudomonadati</taxon>
        <taxon>Pseudomonadota</taxon>
        <taxon>Gammaproteobacteria</taxon>
        <taxon>Enterobacterales</taxon>
        <taxon>Enterobacteriaceae</taxon>
        <taxon>Enterobacter</taxon>
    </lineage>
</organism>
<comment type="caution">
    <text evidence="1">The sequence shown here is derived from an EMBL/GenBank/DDBJ whole genome shotgun (WGS) entry which is preliminary data.</text>
</comment>
<protein>
    <recommendedName>
        <fullName evidence="3">Apea-like HEPN domain-containing protein</fullName>
    </recommendedName>
</protein>